<evidence type="ECO:0000313" key="2">
    <source>
        <dbReference type="Proteomes" id="UP001140096"/>
    </source>
</evidence>
<name>A0ACC1LJZ8_9FUNG</name>
<comment type="caution">
    <text evidence="1">The sequence shown here is derived from an EMBL/GenBank/DDBJ whole genome shotgun (WGS) entry which is preliminary data.</text>
</comment>
<gene>
    <name evidence="1" type="ORF">H4S07_002934</name>
</gene>
<accession>A0ACC1LJZ8</accession>
<sequence>MLDGELLACSVHGDQLMLFHFPENPEDDAAWSSCLQEGADEERLQAAEASLHLAAAGTETVSVPEAAASATPEDMPEATATMDDASSLIDAASAIEAASTLDDECAASIAGNDLWLLLGEDKAVMLSAILPNQTELDTGSDSSYELAQGSSSSNYAESESSAGTNTKSADCDNSAMEEHDDGSPTNDEDPSAEDERPQEGDVLEEMT</sequence>
<dbReference type="EMBL" id="JANBUP010000833">
    <property type="protein sequence ID" value="KAJ2809994.1"/>
    <property type="molecule type" value="Genomic_DNA"/>
</dbReference>
<protein>
    <submittedName>
        <fullName evidence="1">Uncharacterized protein</fullName>
    </submittedName>
</protein>
<keyword evidence="2" id="KW-1185">Reference proteome</keyword>
<proteinExistence type="predicted"/>
<organism evidence="1 2">
    <name type="scientific">Coemansia furcata</name>
    <dbReference type="NCBI Taxonomy" id="417177"/>
    <lineage>
        <taxon>Eukaryota</taxon>
        <taxon>Fungi</taxon>
        <taxon>Fungi incertae sedis</taxon>
        <taxon>Zoopagomycota</taxon>
        <taxon>Kickxellomycotina</taxon>
        <taxon>Kickxellomycetes</taxon>
        <taxon>Kickxellales</taxon>
        <taxon>Kickxellaceae</taxon>
        <taxon>Coemansia</taxon>
    </lineage>
</organism>
<dbReference type="Proteomes" id="UP001140096">
    <property type="component" value="Unassembled WGS sequence"/>
</dbReference>
<evidence type="ECO:0000313" key="1">
    <source>
        <dbReference type="EMBL" id="KAJ2809994.1"/>
    </source>
</evidence>
<reference evidence="1" key="1">
    <citation type="submission" date="2022-07" db="EMBL/GenBank/DDBJ databases">
        <title>Phylogenomic reconstructions and comparative analyses of Kickxellomycotina fungi.</title>
        <authorList>
            <person name="Reynolds N.K."/>
            <person name="Stajich J.E."/>
            <person name="Barry K."/>
            <person name="Grigoriev I.V."/>
            <person name="Crous P."/>
            <person name="Smith M.E."/>
        </authorList>
    </citation>
    <scope>NUCLEOTIDE SEQUENCE</scope>
    <source>
        <strain evidence="1">CBS 102833</strain>
    </source>
</reference>